<dbReference type="RefSeq" id="WP_284679274.1">
    <property type="nucleotide sequence ID" value="NZ_CP060096.1"/>
</dbReference>
<evidence type="ECO:0000256" key="8">
    <source>
        <dbReference type="ARBA" id="ARBA00023143"/>
    </source>
</evidence>
<feature type="transmembrane region" description="Helical" evidence="9">
    <location>
        <begin position="16"/>
        <end position="39"/>
    </location>
</feature>
<keyword evidence="7 9" id="KW-0472">Membrane</keyword>
<gene>
    <name evidence="9 10" type="primary">fliQ</name>
    <name evidence="10" type="ORF">ACETAC_06680</name>
</gene>
<dbReference type="GO" id="GO:0009306">
    <property type="term" value="P:protein secretion"/>
    <property type="evidence" value="ECO:0007669"/>
    <property type="project" value="InterPro"/>
</dbReference>
<dbReference type="PANTHER" id="PTHR34040:SF2">
    <property type="entry name" value="FLAGELLAR BIOSYNTHETIC PROTEIN FLIQ"/>
    <property type="match status" value="1"/>
</dbReference>
<dbReference type="PIRSF" id="PIRSF004669">
    <property type="entry name" value="FliQ"/>
    <property type="match status" value="1"/>
</dbReference>
<feature type="transmembrane region" description="Helical" evidence="9">
    <location>
        <begin position="51"/>
        <end position="70"/>
    </location>
</feature>
<accession>A0A975AUC2</accession>
<dbReference type="Pfam" id="PF01313">
    <property type="entry name" value="Bac_export_3"/>
    <property type="match status" value="1"/>
</dbReference>
<dbReference type="NCBIfam" id="TIGR01402">
    <property type="entry name" value="fliQ"/>
    <property type="match status" value="1"/>
</dbReference>
<keyword evidence="6 9" id="KW-1133">Transmembrane helix</keyword>
<dbReference type="PRINTS" id="PR00952">
    <property type="entry name" value="TYPE3IMQPROT"/>
</dbReference>
<evidence type="ECO:0000256" key="4">
    <source>
        <dbReference type="ARBA" id="ARBA00022475"/>
    </source>
</evidence>
<sequence>MNTGIVLDIGREALKITILISAPLLIIALLVGLIISIFQATTQLQEQTLTFVPKIIAVFISIILFGPWMLTTMINYTQKLFMNINNFIK</sequence>
<comment type="function">
    <text evidence="9">Role in flagellar biosynthesis.</text>
</comment>
<dbReference type="GO" id="GO:0044780">
    <property type="term" value="P:bacterial-type flagellum assembly"/>
    <property type="evidence" value="ECO:0007669"/>
    <property type="project" value="InterPro"/>
</dbReference>
<evidence type="ECO:0000256" key="6">
    <source>
        <dbReference type="ARBA" id="ARBA00022989"/>
    </source>
</evidence>
<evidence type="ECO:0000256" key="5">
    <source>
        <dbReference type="ARBA" id="ARBA00022692"/>
    </source>
</evidence>
<keyword evidence="10" id="KW-0966">Cell projection</keyword>
<keyword evidence="10" id="KW-0282">Flagellum</keyword>
<evidence type="ECO:0000256" key="7">
    <source>
        <dbReference type="ARBA" id="ARBA00023136"/>
    </source>
</evidence>
<comment type="subcellular location">
    <subcellularLocation>
        <location evidence="1 9">Cell membrane</location>
        <topology evidence="1">Multi-pass membrane protein</topology>
    </subcellularLocation>
    <subcellularLocation>
        <location evidence="9">Bacterial flagellum basal body</location>
    </subcellularLocation>
</comment>
<dbReference type="PANTHER" id="PTHR34040">
    <property type="entry name" value="FLAGELLAR BIOSYNTHETIC PROTEIN FLIQ"/>
    <property type="match status" value="1"/>
</dbReference>
<evidence type="ECO:0000313" key="11">
    <source>
        <dbReference type="Proteomes" id="UP000671913"/>
    </source>
</evidence>
<name>A0A975AUC2_9THEO</name>
<proteinExistence type="inferred from homology"/>
<evidence type="ECO:0000256" key="1">
    <source>
        <dbReference type="ARBA" id="ARBA00004651"/>
    </source>
</evidence>
<dbReference type="KEGG" id="aaut:ACETAC_06680"/>
<dbReference type="GO" id="GO:0009425">
    <property type="term" value="C:bacterial-type flagellum basal body"/>
    <property type="evidence" value="ECO:0007669"/>
    <property type="project" value="UniProtKB-SubCell"/>
</dbReference>
<evidence type="ECO:0000256" key="9">
    <source>
        <dbReference type="RuleBase" id="RU364090"/>
    </source>
</evidence>
<keyword evidence="4 9" id="KW-1003">Cell membrane</keyword>
<dbReference type="AlphaFoldDB" id="A0A975AUC2"/>
<evidence type="ECO:0000313" key="10">
    <source>
        <dbReference type="EMBL" id="QSZ26596.1"/>
    </source>
</evidence>
<dbReference type="InterPro" id="IPR002191">
    <property type="entry name" value="Bac_export_3"/>
</dbReference>
<keyword evidence="10" id="KW-0969">Cilium</keyword>
<evidence type="ECO:0000256" key="3">
    <source>
        <dbReference type="ARBA" id="ARBA00021718"/>
    </source>
</evidence>
<reference evidence="10" key="1">
    <citation type="submission" date="2020-08" db="EMBL/GenBank/DDBJ databases">
        <title>Genomic insights into the carbon and energy metabolism of the first obligate autotrophic acetogenic bacterium Aceticella autotrophica gen. nov., sp. nov.</title>
        <authorList>
            <person name="Toshchakov S.V."/>
            <person name="Elcheninov A.G."/>
            <person name="Kublanov I.V."/>
            <person name="Frolov E.N."/>
            <person name="Lebedinsky A.V."/>
        </authorList>
    </citation>
    <scope>NUCLEOTIDE SEQUENCE</scope>
    <source>
        <strain evidence="10">3443-3Ac</strain>
    </source>
</reference>
<dbReference type="EMBL" id="CP060096">
    <property type="protein sequence ID" value="QSZ26596.1"/>
    <property type="molecule type" value="Genomic_DNA"/>
</dbReference>
<dbReference type="Proteomes" id="UP000671913">
    <property type="component" value="Chromosome"/>
</dbReference>
<comment type="similarity">
    <text evidence="2 9">Belongs to the FliQ/MopD/SpaQ family.</text>
</comment>
<keyword evidence="8 9" id="KW-0975">Bacterial flagellum</keyword>
<protein>
    <recommendedName>
        <fullName evidence="3 9">Flagellar biosynthetic protein FliQ</fullName>
    </recommendedName>
</protein>
<evidence type="ECO:0000256" key="2">
    <source>
        <dbReference type="ARBA" id="ARBA00006156"/>
    </source>
</evidence>
<dbReference type="GO" id="GO:0005886">
    <property type="term" value="C:plasma membrane"/>
    <property type="evidence" value="ECO:0007669"/>
    <property type="project" value="UniProtKB-SubCell"/>
</dbReference>
<dbReference type="InterPro" id="IPR006305">
    <property type="entry name" value="FliQ"/>
</dbReference>
<organism evidence="10 11">
    <name type="scientific">Aceticella autotrophica</name>
    <dbReference type="NCBI Taxonomy" id="2755338"/>
    <lineage>
        <taxon>Bacteria</taxon>
        <taxon>Bacillati</taxon>
        <taxon>Bacillota</taxon>
        <taxon>Clostridia</taxon>
        <taxon>Thermoanaerobacterales</taxon>
        <taxon>Thermoanaerobacteraceae</taxon>
        <taxon>Aceticella</taxon>
    </lineage>
</organism>
<keyword evidence="5 9" id="KW-0812">Transmembrane</keyword>
<keyword evidence="11" id="KW-1185">Reference proteome</keyword>